<evidence type="ECO:0000256" key="1">
    <source>
        <dbReference type="ARBA" id="ARBA00023002"/>
    </source>
</evidence>
<proteinExistence type="predicted"/>
<sequence length="303" mass="31379">MERPYILHMFTPGRQMSPFDVNMAADAGYQVIVPYCEVGLDAVKGLTQDTIFSRGPKGVARTGIFIGGRSALLAMDMLDRARESMVPPFVVSVMADPSGAYSTAAAMVACVDAALQARQGHGLANQRVVVLGGTGPVGRVAGVLAASVGAEVFLSSREGVEAAETAARETGGRFKVRLRGISGHGPEAVRTSIGQADVVLGCAAAGVQVVSAEDLEFATRLKVAADVNAVPPEGIAGVGVMDDAVPLSGTDAVGIGALAIGNVKYQTQHRLLLQMIKADKPVVLGCAEAFDTARAYLDEKRRG</sequence>
<accession>A0ABU9BIA9</accession>
<dbReference type="InterPro" id="IPR015259">
    <property type="entry name" value="Methyl-teptahyd_DH_N"/>
</dbReference>
<dbReference type="InterPro" id="IPR036291">
    <property type="entry name" value="NAD(P)-bd_dom_sf"/>
</dbReference>
<dbReference type="InterPro" id="IPR046346">
    <property type="entry name" value="Aminoacid_DH-like_N_sf"/>
</dbReference>
<dbReference type="SUPFAM" id="SSF51735">
    <property type="entry name" value="NAD(P)-binding Rossmann-fold domains"/>
    <property type="match status" value="1"/>
</dbReference>
<organism evidence="3 4">
    <name type="scientific">Ideonella lacteola</name>
    <dbReference type="NCBI Taxonomy" id="2984193"/>
    <lineage>
        <taxon>Bacteria</taxon>
        <taxon>Pseudomonadati</taxon>
        <taxon>Pseudomonadota</taxon>
        <taxon>Betaproteobacteria</taxon>
        <taxon>Burkholderiales</taxon>
        <taxon>Sphaerotilaceae</taxon>
        <taxon>Ideonella</taxon>
    </lineage>
</organism>
<reference evidence="3 4" key="1">
    <citation type="submission" date="2024-04" db="EMBL/GenBank/DDBJ databases">
        <title>Novel species of the genus Ideonella isolated from streams.</title>
        <authorList>
            <person name="Lu H."/>
        </authorList>
    </citation>
    <scope>NUCLEOTIDE SEQUENCE [LARGE SCALE GENOMIC DNA]</scope>
    <source>
        <strain evidence="3 4">DXS29W</strain>
    </source>
</reference>
<feature type="domain" description="Methylene-tetrahydromethanopterin dehydrogenase N-terminal" evidence="2">
    <location>
        <begin position="18"/>
        <end position="98"/>
    </location>
</feature>
<dbReference type="InterPro" id="IPR037089">
    <property type="entry name" value="Methyl-teptahyd_DH_N_sf"/>
</dbReference>
<protein>
    <submittedName>
        <fullName evidence="3">NAD(P)-dependent methylenetetrahydromethanopterin dehydrogenase</fullName>
    </submittedName>
</protein>
<dbReference type="Gene3D" id="3.40.50.720">
    <property type="entry name" value="NAD(P)-binding Rossmann-like Domain"/>
    <property type="match status" value="1"/>
</dbReference>
<dbReference type="Pfam" id="PF09176">
    <property type="entry name" value="Mpt_N"/>
    <property type="match status" value="1"/>
</dbReference>
<dbReference type="SUPFAM" id="SSF53223">
    <property type="entry name" value="Aminoacid dehydrogenase-like, N-terminal domain"/>
    <property type="match status" value="1"/>
</dbReference>
<name>A0ABU9BIA9_9BURK</name>
<dbReference type="RefSeq" id="WP_341424016.1">
    <property type="nucleotide sequence ID" value="NZ_JBBUTG010000001.1"/>
</dbReference>
<comment type="caution">
    <text evidence="3">The sequence shown here is derived from an EMBL/GenBank/DDBJ whole genome shotgun (WGS) entry which is preliminary data.</text>
</comment>
<gene>
    <name evidence="3" type="ORF">AACH06_02520</name>
</gene>
<evidence type="ECO:0000313" key="4">
    <source>
        <dbReference type="Proteomes" id="UP001371218"/>
    </source>
</evidence>
<keyword evidence="4" id="KW-1185">Reference proteome</keyword>
<evidence type="ECO:0000259" key="2">
    <source>
        <dbReference type="Pfam" id="PF09176"/>
    </source>
</evidence>
<evidence type="ECO:0000313" key="3">
    <source>
        <dbReference type="EMBL" id="MEK8029682.1"/>
    </source>
</evidence>
<dbReference type="Proteomes" id="UP001371218">
    <property type="component" value="Unassembled WGS sequence"/>
</dbReference>
<dbReference type="Gene3D" id="3.40.50.10280">
    <property type="entry name" value="Methylene-tetrahydromethanopterin dehydrogenase, N-terminal domain"/>
    <property type="match status" value="1"/>
</dbReference>
<keyword evidence="1" id="KW-0560">Oxidoreductase</keyword>
<dbReference type="EMBL" id="JBBUTG010000001">
    <property type="protein sequence ID" value="MEK8029682.1"/>
    <property type="molecule type" value="Genomic_DNA"/>
</dbReference>